<accession>A0AAW1DAZ5</accession>
<keyword evidence="5 8" id="KW-0472">Membrane</keyword>
<evidence type="ECO:0000256" key="2">
    <source>
        <dbReference type="ARBA" id="ARBA00008444"/>
    </source>
</evidence>
<feature type="transmembrane region" description="Helical" evidence="8">
    <location>
        <begin position="176"/>
        <end position="198"/>
    </location>
</feature>
<organism evidence="9 10">
    <name type="scientific">Rhynocoris fuscipes</name>
    <dbReference type="NCBI Taxonomy" id="488301"/>
    <lineage>
        <taxon>Eukaryota</taxon>
        <taxon>Metazoa</taxon>
        <taxon>Ecdysozoa</taxon>
        <taxon>Arthropoda</taxon>
        <taxon>Hexapoda</taxon>
        <taxon>Insecta</taxon>
        <taxon>Pterygota</taxon>
        <taxon>Neoptera</taxon>
        <taxon>Paraneoptera</taxon>
        <taxon>Hemiptera</taxon>
        <taxon>Heteroptera</taxon>
        <taxon>Panheteroptera</taxon>
        <taxon>Cimicomorpha</taxon>
        <taxon>Reduviidae</taxon>
        <taxon>Harpactorinae</taxon>
        <taxon>Harpactorini</taxon>
        <taxon>Rhynocoris</taxon>
    </lineage>
</organism>
<dbReference type="AlphaFoldDB" id="A0AAW1DAZ5"/>
<keyword evidence="4 8" id="KW-1133">Transmembrane helix</keyword>
<name>A0AAW1DAZ5_9HEMI</name>
<dbReference type="GO" id="GO:0005739">
    <property type="term" value="C:mitochondrion"/>
    <property type="evidence" value="ECO:0007669"/>
    <property type="project" value="TreeGrafter"/>
</dbReference>
<evidence type="ECO:0000256" key="5">
    <source>
        <dbReference type="ARBA" id="ARBA00023136"/>
    </source>
</evidence>
<evidence type="ECO:0000256" key="4">
    <source>
        <dbReference type="ARBA" id="ARBA00022989"/>
    </source>
</evidence>
<keyword evidence="10" id="KW-1185">Reference proteome</keyword>
<sequence length="251" mass="27979">MIFLRPVLRTGGLFCAAILTPKPESTIQTQPSKSVDEKKLKGWDKIYEVFTVDEYGSISPELSTIYQTTFFTAFVGACYGGFMQSRQAYLQFIERNQATSFVDHYEAKKKLQDHVTVNFAKGALRLSWRLALFSGLYVTFVTLASAYRGEPKLIDYVAGGLVSGGLYQVNMGLRGVIVGGTLGTMIGLLAGSLTLAILKFTGASLDEVHQFRYDLYNSRGRHLDEAVSKREMEKLNEALRKRDTAVQEKDV</sequence>
<evidence type="ECO:0000313" key="9">
    <source>
        <dbReference type="EMBL" id="KAK9505734.1"/>
    </source>
</evidence>
<comment type="subcellular location">
    <subcellularLocation>
        <location evidence="1">Membrane</location>
        <topology evidence="1">Multi-pass membrane protein</topology>
    </subcellularLocation>
</comment>
<keyword evidence="3 8" id="KW-0812">Transmembrane</keyword>
<feature type="transmembrane region" description="Helical" evidence="8">
    <location>
        <begin position="130"/>
        <end position="147"/>
    </location>
</feature>
<dbReference type="EMBL" id="JAPXFL010000006">
    <property type="protein sequence ID" value="KAK9505734.1"/>
    <property type="molecule type" value="Genomic_DNA"/>
</dbReference>
<evidence type="ECO:0000256" key="6">
    <source>
        <dbReference type="ARBA" id="ARBA00040778"/>
    </source>
</evidence>
<dbReference type="PANTHER" id="PTHR13002:SF1">
    <property type="entry name" value="COMPLEX I ASSEMBLY FACTOR TIMMDC1, MITOCHONDRIAL"/>
    <property type="match status" value="1"/>
</dbReference>
<dbReference type="Proteomes" id="UP001461498">
    <property type="component" value="Unassembled WGS sequence"/>
</dbReference>
<evidence type="ECO:0000256" key="3">
    <source>
        <dbReference type="ARBA" id="ARBA00022692"/>
    </source>
</evidence>
<evidence type="ECO:0000256" key="1">
    <source>
        <dbReference type="ARBA" id="ARBA00004141"/>
    </source>
</evidence>
<evidence type="ECO:0000256" key="8">
    <source>
        <dbReference type="SAM" id="Phobius"/>
    </source>
</evidence>
<dbReference type="PANTHER" id="PTHR13002">
    <property type="entry name" value="C3ORF1 PROTEIN-RELATED"/>
    <property type="match status" value="1"/>
</dbReference>
<dbReference type="GO" id="GO:0016020">
    <property type="term" value="C:membrane"/>
    <property type="evidence" value="ECO:0007669"/>
    <property type="project" value="UniProtKB-SubCell"/>
</dbReference>
<comment type="caution">
    <text evidence="9">The sequence shown here is derived from an EMBL/GenBank/DDBJ whole genome shotgun (WGS) entry which is preliminary data.</text>
</comment>
<proteinExistence type="inferred from homology"/>
<dbReference type="Pfam" id="PF02466">
    <property type="entry name" value="Tim17"/>
    <property type="match status" value="1"/>
</dbReference>
<protein>
    <recommendedName>
        <fullName evidence="6">Complex I assembly factor TIMMDC1, mitochondrial</fullName>
    </recommendedName>
    <alternativeName>
        <fullName evidence="7">Translocase of inner mitochondrial membrane domain-containing protein 1</fullName>
    </alternativeName>
</protein>
<gene>
    <name evidence="9" type="ORF">O3M35_009722</name>
</gene>
<comment type="similarity">
    <text evidence="2">Belongs to the Tim17/Tim22/Tim23 family.</text>
</comment>
<evidence type="ECO:0000256" key="7">
    <source>
        <dbReference type="ARBA" id="ARBA00041344"/>
    </source>
</evidence>
<reference evidence="9 10" key="1">
    <citation type="submission" date="2022-12" db="EMBL/GenBank/DDBJ databases">
        <title>Chromosome-level genome assembly of true bugs.</title>
        <authorList>
            <person name="Ma L."/>
            <person name="Li H."/>
        </authorList>
    </citation>
    <scope>NUCLEOTIDE SEQUENCE [LARGE SCALE GENOMIC DNA]</scope>
    <source>
        <strain evidence="9">Lab_2022b</strain>
    </source>
</reference>
<dbReference type="InterPro" id="IPR055299">
    <property type="entry name" value="TIMMDC1"/>
</dbReference>
<evidence type="ECO:0000313" key="10">
    <source>
        <dbReference type="Proteomes" id="UP001461498"/>
    </source>
</evidence>
<dbReference type="GO" id="GO:0032981">
    <property type="term" value="P:mitochondrial respiratory chain complex I assembly"/>
    <property type="evidence" value="ECO:0007669"/>
    <property type="project" value="InterPro"/>
</dbReference>